<dbReference type="PROSITE" id="PS50041">
    <property type="entry name" value="C_TYPE_LECTIN_2"/>
    <property type="match status" value="1"/>
</dbReference>
<dbReference type="AlphaFoldDB" id="A0AA36G2Z0"/>
<name>A0AA36G2Z0_9BILA</name>
<accession>A0AA36G2Z0</accession>
<sequence length="237" mass="26198">MALRDQALKKIGDITATVWLGGYWNGTTIQWDDNSATEYNNILDKNANSGYLVLRLSDGKWDIAESGGYPIACIGQDQGAPCDDEWLYSSKLKSCYKLIGDFNGFTWETARNDCMSLGSDLASIHSAEEHRVVVGLADTYVQLMANGVMLTKAATWIGGRRAGPNRTDFAWSDGSPFDFTNWAGGQPDNYGGDQNYVQIITTVVPGHFAPTDVWLNRWDDTAHWLGYNAICKKAAKY</sequence>
<dbReference type="SUPFAM" id="SSF56436">
    <property type="entry name" value="C-type lectin-like"/>
    <property type="match status" value="2"/>
</dbReference>
<dbReference type="InterPro" id="IPR001304">
    <property type="entry name" value="C-type_lectin-like"/>
</dbReference>
<feature type="domain" description="C-type lectin" evidence="1">
    <location>
        <begin position="95"/>
        <end position="232"/>
    </location>
</feature>
<feature type="non-terminal residue" evidence="2">
    <location>
        <position position="1"/>
    </location>
</feature>
<evidence type="ECO:0000313" key="3">
    <source>
        <dbReference type="Proteomes" id="UP001177023"/>
    </source>
</evidence>
<evidence type="ECO:0000313" key="2">
    <source>
        <dbReference type="EMBL" id="CAJ0571213.1"/>
    </source>
</evidence>
<proteinExistence type="predicted"/>
<comment type="caution">
    <text evidence="2">The sequence shown here is derived from an EMBL/GenBank/DDBJ whole genome shotgun (WGS) entry which is preliminary data.</text>
</comment>
<dbReference type="Gene3D" id="3.10.100.10">
    <property type="entry name" value="Mannose-Binding Protein A, subunit A"/>
    <property type="match status" value="1"/>
</dbReference>
<dbReference type="InterPro" id="IPR016186">
    <property type="entry name" value="C-type_lectin-like/link_sf"/>
</dbReference>
<keyword evidence="3" id="KW-1185">Reference proteome</keyword>
<dbReference type="Pfam" id="PF00059">
    <property type="entry name" value="Lectin_C"/>
    <property type="match status" value="1"/>
</dbReference>
<dbReference type="EMBL" id="CATQJA010002547">
    <property type="protein sequence ID" value="CAJ0571213.1"/>
    <property type="molecule type" value="Genomic_DNA"/>
</dbReference>
<dbReference type="SMART" id="SM00034">
    <property type="entry name" value="CLECT"/>
    <property type="match status" value="1"/>
</dbReference>
<dbReference type="CDD" id="cd00037">
    <property type="entry name" value="CLECT"/>
    <property type="match status" value="1"/>
</dbReference>
<dbReference type="PANTHER" id="PTHR22803">
    <property type="entry name" value="MANNOSE, PHOSPHOLIPASE, LECTIN RECEPTOR RELATED"/>
    <property type="match status" value="1"/>
</dbReference>
<dbReference type="InterPro" id="IPR016187">
    <property type="entry name" value="CTDL_fold"/>
</dbReference>
<gene>
    <name evidence="2" type="ORF">MSPICULIGERA_LOCUS9632</name>
</gene>
<evidence type="ECO:0000259" key="1">
    <source>
        <dbReference type="PROSITE" id="PS50041"/>
    </source>
</evidence>
<dbReference type="Proteomes" id="UP001177023">
    <property type="component" value="Unassembled WGS sequence"/>
</dbReference>
<organism evidence="2 3">
    <name type="scientific">Mesorhabditis spiculigera</name>
    <dbReference type="NCBI Taxonomy" id="96644"/>
    <lineage>
        <taxon>Eukaryota</taxon>
        <taxon>Metazoa</taxon>
        <taxon>Ecdysozoa</taxon>
        <taxon>Nematoda</taxon>
        <taxon>Chromadorea</taxon>
        <taxon>Rhabditida</taxon>
        <taxon>Rhabditina</taxon>
        <taxon>Rhabditomorpha</taxon>
        <taxon>Rhabditoidea</taxon>
        <taxon>Rhabditidae</taxon>
        <taxon>Mesorhabditinae</taxon>
        <taxon>Mesorhabditis</taxon>
    </lineage>
</organism>
<reference evidence="2" key="1">
    <citation type="submission" date="2023-06" db="EMBL/GenBank/DDBJ databases">
        <authorList>
            <person name="Delattre M."/>
        </authorList>
    </citation>
    <scope>NUCLEOTIDE SEQUENCE</scope>
    <source>
        <strain evidence="2">AF72</strain>
    </source>
</reference>
<protein>
    <recommendedName>
        <fullName evidence="1">C-type lectin domain-containing protein</fullName>
    </recommendedName>
</protein>
<dbReference type="InterPro" id="IPR050111">
    <property type="entry name" value="C-type_lectin/snaclec_domain"/>
</dbReference>